<dbReference type="PROSITE" id="PS50929">
    <property type="entry name" value="ABC_TM1F"/>
    <property type="match status" value="1"/>
</dbReference>
<feature type="transmembrane region" description="Helical" evidence="8">
    <location>
        <begin position="321"/>
        <end position="341"/>
    </location>
</feature>
<dbReference type="InterPro" id="IPR033838">
    <property type="entry name" value="CvaB_peptidase"/>
</dbReference>
<dbReference type="PROSITE" id="PS50990">
    <property type="entry name" value="PEPTIDASE_C39"/>
    <property type="match status" value="1"/>
</dbReference>
<dbReference type="InterPro" id="IPR003439">
    <property type="entry name" value="ABC_transporter-like_ATP-bd"/>
</dbReference>
<dbReference type="Pfam" id="PF00664">
    <property type="entry name" value="ABC_membrane"/>
    <property type="match status" value="1"/>
</dbReference>
<feature type="transmembrane region" description="Helical" evidence="8">
    <location>
        <begin position="185"/>
        <end position="210"/>
    </location>
</feature>
<organism evidence="12 13">
    <name type="scientific">Herbaspirillum rhizosphaerae</name>
    <dbReference type="NCBI Taxonomy" id="346179"/>
    <lineage>
        <taxon>Bacteria</taxon>
        <taxon>Pseudomonadati</taxon>
        <taxon>Pseudomonadota</taxon>
        <taxon>Betaproteobacteria</taxon>
        <taxon>Burkholderiales</taxon>
        <taxon>Oxalobacteraceae</taxon>
        <taxon>Herbaspirillum</taxon>
    </lineage>
</organism>
<dbReference type="PANTHER" id="PTHR24221">
    <property type="entry name" value="ATP-BINDING CASSETTE SUB-FAMILY B"/>
    <property type="match status" value="1"/>
</dbReference>
<dbReference type="RefSeq" id="WP_408166886.1">
    <property type="nucleotide sequence ID" value="NZ_JAQQFR010000004.1"/>
</dbReference>
<dbReference type="EMBL" id="JAQQFR010000004">
    <property type="protein sequence ID" value="MFL9878162.1"/>
    <property type="molecule type" value="Genomic_DNA"/>
</dbReference>
<dbReference type="Gene3D" id="1.20.1560.10">
    <property type="entry name" value="ABC transporter type 1, transmembrane domain"/>
    <property type="match status" value="1"/>
</dbReference>
<dbReference type="Gene3D" id="3.40.50.300">
    <property type="entry name" value="P-loop containing nucleotide triphosphate hydrolases"/>
    <property type="match status" value="1"/>
</dbReference>
<evidence type="ECO:0000256" key="1">
    <source>
        <dbReference type="ARBA" id="ARBA00004651"/>
    </source>
</evidence>
<evidence type="ECO:0000256" key="2">
    <source>
        <dbReference type="ARBA" id="ARBA00022475"/>
    </source>
</evidence>
<evidence type="ECO:0000259" key="10">
    <source>
        <dbReference type="PROSITE" id="PS50929"/>
    </source>
</evidence>
<dbReference type="InterPro" id="IPR039421">
    <property type="entry name" value="Type_1_exporter"/>
</dbReference>
<dbReference type="PANTHER" id="PTHR24221:SF606">
    <property type="entry name" value="COLICIN V SECRETION-PROCESSING ATP-BINDING PROTEIN"/>
    <property type="match status" value="1"/>
</dbReference>
<dbReference type="InterPro" id="IPR027417">
    <property type="entry name" value="P-loop_NTPase"/>
</dbReference>
<dbReference type="Gene3D" id="3.90.70.10">
    <property type="entry name" value="Cysteine proteinases"/>
    <property type="match status" value="1"/>
</dbReference>
<feature type="transmembrane region" description="Helical" evidence="8">
    <location>
        <begin position="216"/>
        <end position="239"/>
    </location>
</feature>
<evidence type="ECO:0000256" key="4">
    <source>
        <dbReference type="ARBA" id="ARBA00022741"/>
    </source>
</evidence>
<evidence type="ECO:0000256" key="5">
    <source>
        <dbReference type="ARBA" id="ARBA00022840"/>
    </source>
</evidence>
<comment type="subcellular location">
    <subcellularLocation>
        <location evidence="1">Cell membrane</location>
        <topology evidence="1">Multi-pass membrane protein</topology>
    </subcellularLocation>
</comment>
<gene>
    <name evidence="12" type="ORF">PQR63_07220</name>
</gene>
<keyword evidence="3 8" id="KW-0812">Transmembrane</keyword>
<evidence type="ECO:0000313" key="12">
    <source>
        <dbReference type="EMBL" id="MFL9878162.1"/>
    </source>
</evidence>
<dbReference type="Proteomes" id="UP001629214">
    <property type="component" value="Unassembled WGS sequence"/>
</dbReference>
<evidence type="ECO:0000259" key="11">
    <source>
        <dbReference type="PROSITE" id="PS50990"/>
    </source>
</evidence>
<keyword evidence="6 8" id="KW-1133">Transmembrane helix</keyword>
<dbReference type="InterPro" id="IPR036640">
    <property type="entry name" value="ABC1_TM_sf"/>
</dbReference>
<dbReference type="PROSITE" id="PS50893">
    <property type="entry name" value="ABC_TRANSPORTER_2"/>
    <property type="match status" value="1"/>
</dbReference>
<dbReference type="Pfam" id="PF00005">
    <property type="entry name" value="ABC_tran"/>
    <property type="match status" value="1"/>
</dbReference>
<reference evidence="12 13" key="1">
    <citation type="journal article" date="2024" name="Chem. Sci.">
        <title>Discovery of megapolipeptins by genome mining of a Burkholderiales bacteria collection.</title>
        <authorList>
            <person name="Paulo B.S."/>
            <person name="Recchia M.J.J."/>
            <person name="Lee S."/>
            <person name="Fergusson C.H."/>
            <person name="Romanowski S.B."/>
            <person name="Hernandez A."/>
            <person name="Krull N."/>
            <person name="Liu D.Y."/>
            <person name="Cavanagh H."/>
            <person name="Bos A."/>
            <person name="Gray C.A."/>
            <person name="Murphy B.T."/>
            <person name="Linington R.G."/>
            <person name="Eustaquio A.S."/>
        </authorList>
    </citation>
    <scope>NUCLEOTIDE SEQUENCE [LARGE SCALE GENOMIC DNA]</scope>
    <source>
        <strain evidence="12 13">RL21-008-BIB-B</strain>
    </source>
</reference>
<dbReference type="CDD" id="cd18567">
    <property type="entry name" value="ABC_6TM_CvaB_RaxB_like"/>
    <property type="match status" value="1"/>
</dbReference>
<feature type="transmembrane region" description="Helical" evidence="8">
    <location>
        <begin position="410"/>
        <end position="428"/>
    </location>
</feature>
<comment type="caution">
    <text evidence="12">The sequence shown here is derived from an EMBL/GenBank/DDBJ whole genome shotgun (WGS) entry which is preliminary data.</text>
</comment>
<dbReference type="InterPro" id="IPR011527">
    <property type="entry name" value="ABC1_TM_dom"/>
</dbReference>
<proteinExistence type="predicted"/>
<dbReference type="InterPro" id="IPR017871">
    <property type="entry name" value="ABC_transporter-like_CS"/>
</dbReference>
<evidence type="ECO:0000256" key="6">
    <source>
        <dbReference type="ARBA" id="ARBA00022989"/>
    </source>
</evidence>
<dbReference type="CDD" id="cd02419">
    <property type="entry name" value="Peptidase_C39C"/>
    <property type="match status" value="1"/>
</dbReference>
<accession>A0ABW8Z5H9</accession>
<sequence>MVVGSFFCPLQKDAILMSSASILDRLQFRFGTKLPLLLQSEASECGLACLGMIADYHGYHADMHNLRQRFPVSLKGATLAQLVAIASELHLSCRPLKLDMEDLPNLRLPCILHWNLQHFVVLKSVNHHCAVIHDPGFGIRKLALSELSNCFTGIALELWADTHFKKDETKQHISLRKMMGNVTGLYRSGLQILLFALALELFSLITPLYLQWILDHVLVTADVDLLTTLAIGFALLVLLQQSVTAIRAWALLHMGTMLNVQWRSNVFRHLLRLPASYFERRHLGDVVSRFGAVDAIQKSLTTSLLEAVLDGLMSVVTLTMLFLYSPILPWVSIGVMLLYALSRWIWYAPLRSATEAQLVHAAKQQSHFLESMRGVKAIKLFGRQEERHASWMSALVNQINADLRSQKMLLAYRVINGLLFGLERVLVIWLGARLVMHGSFTAGVLVAFLAYREQFNQRVSALIDKLAEIRMLGLQGERLADIVLSEPETSPSSQMQQTVSTFSPSIELRGISFRYAEQEPFVLRDMNLNIATGESVAIVGASGCGKSTLINLMLGMLIPTEGKILIGDLPLEQVGLDRLRRMIGTVMQDDVLFAGSIADNISFFDIRADAEWIVRCAEMAAIADDISGMPMQYNTLVGDMGTVLSGGQKQRVLLARALYKKPSILFLDEATSHLDVDREQQVNAAIKALNMTRIIVAHRPETIATADRLIVLHGGKVIQDAVIPRQP</sequence>
<evidence type="ECO:0000256" key="8">
    <source>
        <dbReference type="SAM" id="Phobius"/>
    </source>
</evidence>
<feature type="domain" description="ABC transporter" evidence="9">
    <location>
        <begin position="506"/>
        <end position="726"/>
    </location>
</feature>
<keyword evidence="5" id="KW-0067">ATP-binding</keyword>
<evidence type="ECO:0000313" key="13">
    <source>
        <dbReference type="Proteomes" id="UP001629214"/>
    </source>
</evidence>
<dbReference type="CDD" id="cd03246">
    <property type="entry name" value="ABCC_Protease_Secretion"/>
    <property type="match status" value="1"/>
</dbReference>
<keyword evidence="7 8" id="KW-0472">Membrane</keyword>
<keyword evidence="4" id="KW-0547">Nucleotide-binding</keyword>
<dbReference type="PROSITE" id="PS00211">
    <property type="entry name" value="ABC_TRANSPORTER_1"/>
    <property type="match status" value="1"/>
</dbReference>
<feature type="domain" description="Peptidase C39" evidence="11">
    <location>
        <begin position="39"/>
        <end position="158"/>
    </location>
</feature>
<dbReference type="SUPFAM" id="SSF90123">
    <property type="entry name" value="ABC transporter transmembrane region"/>
    <property type="match status" value="1"/>
</dbReference>
<protein>
    <submittedName>
        <fullName evidence="12">Peptidase domain-containing ABC transporter</fullName>
    </submittedName>
</protein>
<evidence type="ECO:0000259" key="9">
    <source>
        <dbReference type="PROSITE" id="PS50893"/>
    </source>
</evidence>
<dbReference type="Pfam" id="PF03412">
    <property type="entry name" value="Peptidase_C39"/>
    <property type="match status" value="1"/>
</dbReference>
<name>A0ABW8Z5H9_9BURK</name>
<evidence type="ECO:0000256" key="3">
    <source>
        <dbReference type="ARBA" id="ARBA00022692"/>
    </source>
</evidence>
<dbReference type="SMART" id="SM00382">
    <property type="entry name" value="AAA"/>
    <property type="match status" value="1"/>
</dbReference>
<feature type="domain" description="ABC transmembrane type-1" evidence="10">
    <location>
        <begin position="192"/>
        <end position="471"/>
    </location>
</feature>
<keyword evidence="2" id="KW-1003">Cell membrane</keyword>
<dbReference type="InterPro" id="IPR003593">
    <property type="entry name" value="AAA+_ATPase"/>
</dbReference>
<evidence type="ECO:0000256" key="7">
    <source>
        <dbReference type="ARBA" id="ARBA00023136"/>
    </source>
</evidence>
<keyword evidence="13" id="KW-1185">Reference proteome</keyword>
<dbReference type="SUPFAM" id="SSF52540">
    <property type="entry name" value="P-loop containing nucleoside triphosphate hydrolases"/>
    <property type="match status" value="1"/>
</dbReference>
<dbReference type="InterPro" id="IPR005074">
    <property type="entry name" value="Peptidase_C39"/>
</dbReference>